<dbReference type="Proteomes" id="UP000824169">
    <property type="component" value="Unassembled WGS sequence"/>
</dbReference>
<dbReference type="GO" id="GO:0030313">
    <property type="term" value="C:cell envelope"/>
    <property type="evidence" value="ECO:0007669"/>
    <property type="project" value="UniProtKB-SubCell"/>
</dbReference>
<dbReference type="Pfam" id="PF09479">
    <property type="entry name" value="Flg_new"/>
    <property type="match status" value="1"/>
</dbReference>
<evidence type="ECO:0000256" key="4">
    <source>
        <dbReference type="SAM" id="MobiDB-lite"/>
    </source>
</evidence>
<feature type="region of interest" description="Disordered" evidence="4">
    <location>
        <begin position="129"/>
        <end position="181"/>
    </location>
</feature>
<evidence type="ECO:0000313" key="6">
    <source>
        <dbReference type="EMBL" id="HIV24401.1"/>
    </source>
</evidence>
<evidence type="ECO:0000256" key="3">
    <source>
        <dbReference type="SAM" id="Coils"/>
    </source>
</evidence>
<proteinExistence type="predicted"/>
<feature type="compositionally biased region" description="Low complexity" evidence="4">
    <location>
        <begin position="381"/>
        <end position="394"/>
    </location>
</feature>
<feature type="coiled-coil region" evidence="3">
    <location>
        <begin position="415"/>
        <end position="456"/>
    </location>
</feature>
<gene>
    <name evidence="6" type="ORF">IAB71_01220</name>
</gene>
<sequence length="661" mass="72540">MKKKKWIAGIVSIAAVAAAAAGISAGVRAAGGRPVMVLQASDLNQGGYGGSMSSMEGMVTSDVSQDVYLQDTETVSRVLVQEGDTVREGDVLMEYDTTQTSLNLERERLNRERIQLNMQAAQENLRKLKNTKPVSGQPSDPAPEFPDIFIPQEPELPEEPGEMPEPTETPAPTPAEDPDKMYTVTLNGNGQGNELPVFQVKTGTSLEDYMNTLPEEQWKQYVPAAEGYVFGGWYRDQACTIPCGMKEPVKEDLTLYARWIRQFQAQACDALTGKTMPYNPPEEGDAETGTLLNPYRYLVKDGAVVYPSFMNGIREEMKKILQGEPDAHIYFMLEVREGDSLAGAVKGFFLQDAVKLLDREYPDGWRGIMDASTGTMKDTIAEPAPSGAAAEGTSLRTGSGESGLNLLPDNGSYTKEELQSAIREQEERLSALQLDLKEAELKIQNAEKAVQNGVVRAKISGIVKKAGNPDSPPADGSAFLQVTSTDGMYIRGGINELMLGQLKEGDMLSVTAWESGTSCQAEIKEISPYPDESGRFSSYGTASASYYPFIAYVAEGGDNLKNQEWVNLETTEISYDPAGEALYLWKAFILEEDGKKYVYLRDENGKLKKQEITVGRLSSWGEGYEILDGVTWEDWLAFPYGKNVKNGAATREGTMDELYGY</sequence>
<protein>
    <submittedName>
        <fullName evidence="6">InlB B-repeat-containing protein</fullName>
    </submittedName>
</protein>
<keyword evidence="5" id="KW-0732">Signal</keyword>
<feature type="signal peptide" evidence="5">
    <location>
        <begin position="1"/>
        <end position="29"/>
    </location>
</feature>
<comment type="caution">
    <text evidence="6">The sequence shown here is derived from an EMBL/GenBank/DDBJ whole genome shotgun (WGS) entry which is preliminary data.</text>
</comment>
<feature type="region of interest" description="Disordered" evidence="4">
    <location>
        <begin position="381"/>
        <end position="410"/>
    </location>
</feature>
<feature type="chain" id="PRO_5039330172" evidence="5">
    <location>
        <begin position="30"/>
        <end position="661"/>
    </location>
</feature>
<evidence type="ECO:0000313" key="7">
    <source>
        <dbReference type="Proteomes" id="UP000824169"/>
    </source>
</evidence>
<keyword evidence="2 3" id="KW-0175">Coiled coil</keyword>
<dbReference type="EMBL" id="DVOO01000003">
    <property type="protein sequence ID" value="HIV24401.1"/>
    <property type="molecule type" value="Genomic_DNA"/>
</dbReference>
<evidence type="ECO:0000256" key="2">
    <source>
        <dbReference type="ARBA" id="ARBA00023054"/>
    </source>
</evidence>
<dbReference type="Gene3D" id="2.60.40.4270">
    <property type="entry name" value="Listeria-Bacteroides repeat domain"/>
    <property type="match status" value="1"/>
</dbReference>
<dbReference type="PANTHER" id="PTHR32347:SF14">
    <property type="entry name" value="EFFLUX SYSTEM COMPONENT YKNX-RELATED"/>
    <property type="match status" value="1"/>
</dbReference>
<accession>A0A9D1T9C7</accession>
<dbReference type="InterPro" id="IPR050465">
    <property type="entry name" value="UPF0194_transport"/>
</dbReference>
<dbReference type="InterPro" id="IPR042229">
    <property type="entry name" value="Listeria/Bacterioides_rpt_sf"/>
</dbReference>
<dbReference type="PANTHER" id="PTHR32347">
    <property type="entry name" value="EFFLUX SYSTEM COMPONENT YKNX-RELATED"/>
    <property type="match status" value="1"/>
</dbReference>
<reference evidence="6" key="2">
    <citation type="journal article" date="2021" name="PeerJ">
        <title>Extensive microbial diversity within the chicken gut microbiome revealed by metagenomics and culture.</title>
        <authorList>
            <person name="Gilroy R."/>
            <person name="Ravi A."/>
            <person name="Getino M."/>
            <person name="Pursley I."/>
            <person name="Horton D.L."/>
            <person name="Alikhan N.F."/>
            <person name="Baker D."/>
            <person name="Gharbi K."/>
            <person name="Hall N."/>
            <person name="Watson M."/>
            <person name="Adriaenssens E.M."/>
            <person name="Foster-Nyarko E."/>
            <person name="Jarju S."/>
            <person name="Secka A."/>
            <person name="Antonio M."/>
            <person name="Oren A."/>
            <person name="Chaudhuri R.R."/>
            <person name="La Ragione R."/>
            <person name="Hildebrand F."/>
            <person name="Pallen M.J."/>
        </authorList>
    </citation>
    <scope>NUCLEOTIDE SEQUENCE</scope>
    <source>
        <strain evidence="6">CHK188-20938</strain>
    </source>
</reference>
<reference evidence="6" key="1">
    <citation type="submission" date="2020-10" db="EMBL/GenBank/DDBJ databases">
        <authorList>
            <person name="Gilroy R."/>
        </authorList>
    </citation>
    <scope>NUCLEOTIDE SEQUENCE</scope>
    <source>
        <strain evidence="6">CHK188-20938</strain>
    </source>
</reference>
<dbReference type="AlphaFoldDB" id="A0A9D1T9C7"/>
<comment type="subcellular location">
    <subcellularLocation>
        <location evidence="1">Cell envelope</location>
    </subcellularLocation>
</comment>
<evidence type="ECO:0000256" key="1">
    <source>
        <dbReference type="ARBA" id="ARBA00004196"/>
    </source>
</evidence>
<dbReference type="Gene3D" id="2.40.50.100">
    <property type="match status" value="1"/>
</dbReference>
<dbReference type="NCBIfam" id="TIGR02543">
    <property type="entry name" value="List_Bact_rpt"/>
    <property type="match status" value="1"/>
</dbReference>
<evidence type="ECO:0000256" key="5">
    <source>
        <dbReference type="SAM" id="SignalP"/>
    </source>
</evidence>
<dbReference type="InterPro" id="IPR013378">
    <property type="entry name" value="InlB-like_B-rpt"/>
</dbReference>
<organism evidence="6 7">
    <name type="scientific">Candidatus Scatomonas pullistercoris</name>
    <dbReference type="NCBI Taxonomy" id="2840920"/>
    <lineage>
        <taxon>Bacteria</taxon>
        <taxon>Bacillati</taxon>
        <taxon>Bacillota</taxon>
        <taxon>Clostridia</taxon>
        <taxon>Lachnospirales</taxon>
        <taxon>Lachnospiraceae</taxon>
        <taxon>Lachnospiraceae incertae sedis</taxon>
        <taxon>Candidatus Scatomonas</taxon>
    </lineage>
</organism>
<name>A0A9D1T9C7_9FIRM</name>